<comment type="caution">
    <text evidence="11">The sequence shown here is derived from an EMBL/GenBank/DDBJ whole genome shotgun (WGS) entry which is preliminary data.</text>
</comment>
<evidence type="ECO:0000259" key="8">
    <source>
        <dbReference type="Pfam" id="PF00394"/>
    </source>
</evidence>
<dbReference type="InterPro" id="IPR011706">
    <property type="entry name" value="Cu-oxidase_C"/>
</dbReference>
<keyword evidence="2" id="KW-0479">Metal-binding</keyword>
<dbReference type="InterPro" id="IPR008972">
    <property type="entry name" value="Cupredoxin"/>
</dbReference>
<dbReference type="InterPro" id="IPR045087">
    <property type="entry name" value="Cu-oxidase_fam"/>
</dbReference>
<dbReference type="CDD" id="cd13903">
    <property type="entry name" value="CuRO_3_Tv-LCC_like"/>
    <property type="match status" value="1"/>
</dbReference>
<keyword evidence="5" id="KW-1015">Disulfide bond</keyword>
<dbReference type="InterPro" id="IPR001117">
    <property type="entry name" value="Cu-oxidase_2nd"/>
</dbReference>
<evidence type="ECO:0000256" key="2">
    <source>
        <dbReference type="ARBA" id="ARBA00022723"/>
    </source>
</evidence>
<keyword evidence="4" id="KW-0186">Copper</keyword>
<sequence length="522" mass="57055">MRFLSGIVVLLWGLQTYAITIGPSANLYIGNKVIAPDGNKRSTVLAGASFNTLSFPGPVIRATKGDTLRINVVNQLTDTTMLTGTSIHWHGLHQKGTSWADGVVGVTQCPIAPGRSFLYQFPTANQAGTFWYHSHYSTQYCDGLRGALVVYDPADPYRTWYDIDDETTIITLADWYHNVAHLEPLPAEADSVLINGKGRVVGGSASPLAVVMVIPNKRYRFRLVSISCGPAFTFSIDGHPMTVIEADSQSVQPLTVNEIVIFAGQRYSFILYANNPIGNYWIRSQPDEDAPGGFEGGANSAILRYYGAPTINPTTSKASVSNPLIEANLRPLYNPAAPGIPRPGAADVNIKLDVTYNEQTRKFFINNATFTEVRVPVLLQILSGARAASDLLPKGVVYSLPPNKVIEISMPGGSTGSPHPMHLHGHDFSVVRSAGSNRYNYVNPVRRDVVNIGRQTTDNVTIRFTTDNAGPWILHCHIDWHLEAGMAVVFAEDFQSIKLSKPPPAWDQLCPTFNALPPQTFH</sequence>
<feature type="domain" description="Plastocyanin-like" evidence="8">
    <location>
        <begin position="167"/>
        <end position="308"/>
    </location>
</feature>
<dbReference type="InterPro" id="IPR002355">
    <property type="entry name" value="Cu_oxidase_Cu_BS"/>
</dbReference>
<evidence type="ECO:0000256" key="5">
    <source>
        <dbReference type="ARBA" id="ARBA00023157"/>
    </source>
</evidence>
<keyword evidence="6" id="KW-0325">Glycoprotein</keyword>
<comment type="similarity">
    <text evidence="1">Belongs to the multicopper oxidase family.</text>
</comment>
<dbReference type="InterPro" id="IPR011707">
    <property type="entry name" value="Cu-oxidase-like_N"/>
</dbReference>
<dbReference type="PANTHER" id="PTHR11709:SF511">
    <property type="entry name" value="LACCASE"/>
    <property type="match status" value="1"/>
</dbReference>
<dbReference type="OrthoDB" id="2121828at2759"/>
<dbReference type="Pfam" id="PF00394">
    <property type="entry name" value="Cu-oxidase"/>
    <property type="match status" value="1"/>
</dbReference>
<feature type="chain" id="PRO_5034151155" description="Laccase" evidence="7">
    <location>
        <begin position="19"/>
        <end position="522"/>
    </location>
</feature>
<dbReference type="FunFam" id="2.60.40.420:FF:000045">
    <property type="entry name" value="Laccase 2"/>
    <property type="match status" value="1"/>
</dbReference>
<evidence type="ECO:0000259" key="9">
    <source>
        <dbReference type="Pfam" id="PF07731"/>
    </source>
</evidence>
<keyword evidence="3" id="KW-0560">Oxidoreductase</keyword>
<evidence type="ECO:0000313" key="11">
    <source>
        <dbReference type="EMBL" id="KAG5168152.1"/>
    </source>
</evidence>
<reference evidence="11" key="1">
    <citation type="submission" date="2021-02" db="EMBL/GenBank/DDBJ databases">
        <title>Psilocybe cubensis genome.</title>
        <authorList>
            <person name="Mckernan K.J."/>
            <person name="Crawford S."/>
            <person name="Trippe A."/>
            <person name="Kane L.T."/>
            <person name="Mclaughlin S."/>
        </authorList>
    </citation>
    <scope>NUCLEOTIDE SEQUENCE [LARGE SCALE GENOMIC DNA]</scope>
    <source>
        <strain evidence="11">MGC-MH-2018</strain>
    </source>
</reference>
<evidence type="ECO:0000256" key="1">
    <source>
        <dbReference type="ARBA" id="ARBA00010609"/>
    </source>
</evidence>
<name>A0A8H8CIX4_PSICU</name>
<evidence type="ECO:0008006" key="12">
    <source>
        <dbReference type="Google" id="ProtNLM"/>
    </source>
</evidence>
<keyword evidence="7" id="KW-0732">Signal</keyword>
<dbReference type="InterPro" id="IPR033138">
    <property type="entry name" value="Cu_oxidase_CS"/>
</dbReference>
<dbReference type="EMBL" id="JAFIQS010000006">
    <property type="protein sequence ID" value="KAG5168152.1"/>
    <property type="molecule type" value="Genomic_DNA"/>
</dbReference>
<proteinExistence type="inferred from homology"/>
<dbReference type="Gene3D" id="2.60.40.420">
    <property type="entry name" value="Cupredoxins - blue copper proteins"/>
    <property type="match status" value="3"/>
</dbReference>
<accession>A0A8H8CIX4</accession>
<gene>
    <name evidence="11" type="ORF">JR316_006745</name>
</gene>
<evidence type="ECO:0000256" key="6">
    <source>
        <dbReference type="ARBA" id="ARBA00023180"/>
    </source>
</evidence>
<organism evidence="11">
    <name type="scientific">Psilocybe cubensis</name>
    <name type="common">Psychedelic mushroom</name>
    <name type="synonym">Stropharia cubensis</name>
    <dbReference type="NCBI Taxonomy" id="181762"/>
    <lineage>
        <taxon>Eukaryota</taxon>
        <taxon>Fungi</taxon>
        <taxon>Dikarya</taxon>
        <taxon>Basidiomycota</taxon>
        <taxon>Agaricomycotina</taxon>
        <taxon>Agaricomycetes</taxon>
        <taxon>Agaricomycetidae</taxon>
        <taxon>Agaricales</taxon>
        <taxon>Agaricineae</taxon>
        <taxon>Strophariaceae</taxon>
        <taxon>Psilocybe</taxon>
    </lineage>
</organism>
<evidence type="ECO:0000256" key="7">
    <source>
        <dbReference type="SAM" id="SignalP"/>
    </source>
</evidence>
<evidence type="ECO:0000256" key="4">
    <source>
        <dbReference type="ARBA" id="ARBA00023008"/>
    </source>
</evidence>
<protein>
    <recommendedName>
        <fullName evidence="12">Laccase</fullName>
    </recommendedName>
</protein>
<dbReference type="Pfam" id="PF07732">
    <property type="entry name" value="Cu-oxidase_3"/>
    <property type="match status" value="1"/>
</dbReference>
<feature type="domain" description="Plastocyanin-like" evidence="9">
    <location>
        <begin position="371"/>
        <end position="493"/>
    </location>
</feature>
<dbReference type="GO" id="GO:0016491">
    <property type="term" value="F:oxidoreductase activity"/>
    <property type="evidence" value="ECO:0007669"/>
    <property type="project" value="UniProtKB-KW"/>
</dbReference>
<evidence type="ECO:0000256" key="3">
    <source>
        <dbReference type="ARBA" id="ARBA00023002"/>
    </source>
</evidence>
<dbReference type="AlphaFoldDB" id="A0A8H8CIX4"/>
<evidence type="ECO:0000259" key="10">
    <source>
        <dbReference type="Pfam" id="PF07732"/>
    </source>
</evidence>
<dbReference type="Pfam" id="PF07731">
    <property type="entry name" value="Cu-oxidase_2"/>
    <property type="match status" value="1"/>
</dbReference>
<dbReference type="PROSITE" id="PS00080">
    <property type="entry name" value="MULTICOPPER_OXIDASE2"/>
    <property type="match status" value="1"/>
</dbReference>
<dbReference type="PANTHER" id="PTHR11709">
    <property type="entry name" value="MULTI-COPPER OXIDASE"/>
    <property type="match status" value="1"/>
</dbReference>
<dbReference type="GO" id="GO:0005507">
    <property type="term" value="F:copper ion binding"/>
    <property type="evidence" value="ECO:0007669"/>
    <property type="project" value="InterPro"/>
</dbReference>
<dbReference type="PROSITE" id="PS00079">
    <property type="entry name" value="MULTICOPPER_OXIDASE1"/>
    <property type="match status" value="2"/>
</dbReference>
<feature type="domain" description="Plastocyanin-like" evidence="10">
    <location>
        <begin position="54"/>
        <end position="154"/>
    </location>
</feature>
<dbReference type="SUPFAM" id="SSF49503">
    <property type="entry name" value="Cupredoxins"/>
    <property type="match status" value="3"/>
</dbReference>
<feature type="signal peptide" evidence="7">
    <location>
        <begin position="1"/>
        <end position="18"/>
    </location>
</feature>